<reference evidence="8 9" key="1">
    <citation type="journal article" date="2012" name="Genome Biol.">
        <title>The genome of the polar eukaryotic microalga coccomyxa subellipsoidea reveals traits of cold adaptation.</title>
        <authorList>
            <person name="Blanc G."/>
            <person name="Agarkova I."/>
            <person name="Grimwood J."/>
            <person name="Kuo A."/>
            <person name="Brueggeman A."/>
            <person name="Dunigan D."/>
            <person name="Gurnon J."/>
            <person name="Ladunga I."/>
            <person name="Lindquist E."/>
            <person name="Lucas S."/>
            <person name="Pangilinan J."/>
            <person name="Proschold T."/>
            <person name="Salamov A."/>
            <person name="Schmutz J."/>
            <person name="Weeks D."/>
            <person name="Yamada T."/>
            <person name="Claverie J.M."/>
            <person name="Grigoriev I."/>
            <person name="Van Etten J."/>
            <person name="Lomsadze A."/>
            <person name="Borodovsky M."/>
        </authorList>
    </citation>
    <scope>NUCLEOTIDE SEQUENCE [LARGE SCALE GENOMIC DNA]</scope>
    <source>
        <strain evidence="8 9">C-169</strain>
    </source>
</reference>
<feature type="transmembrane region" description="Helical" evidence="7">
    <location>
        <begin position="189"/>
        <end position="211"/>
    </location>
</feature>
<feature type="transmembrane region" description="Helical" evidence="7">
    <location>
        <begin position="48"/>
        <end position="67"/>
    </location>
</feature>
<dbReference type="GeneID" id="17043115"/>
<keyword evidence="6 7" id="KW-0472">Membrane</keyword>
<keyword evidence="4 7" id="KW-0812">Transmembrane</keyword>
<evidence type="ECO:0000256" key="5">
    <source>
        <dbReference type="ARBA" id="ARBA00022989"/>
    </source>
</evidence>
<dbReference type="PANTHER" id="PTHR11101:SF94">
    <property type="entry name" value="PHOSPHATE TRANSPORTER"/>
    <property type="match status" value="1"/>
</dbReference>
<feature type="transmembrane region" description="Helical" evidence="7">
    <location>
        <begin position="6"/>
        <end position="27"/>
    </location>
</feature>
<dbReference type="EMBL" id="AGSI01000004">
    <property type="protein sequence ID" value="EIE25112.1"/>
    <property type="molecule type" value="Genomic_DNA"/>
</dbReference>
<comment type="subcellular location">
    <subcellularLocation>
        <location evidence="1 7">Membrane</location>
        <topology evidence="1 7">Multi-pass membrane protein</topology>
    </subcellularLocation>
</comment>
<comment type="similarity">
    <text evidence="7">Belongs to the inorganic phosphate transporter (PiT) (TC 2.A.20) family.</text>
</comment>
<keyword evidence="9" id="KW-1185">Reference proteome</keyword>
<dbReference type="GO" id="GO:0005315">
    <property type="term" value="F:phosphate transmembrane transporter activity"/>
    <property type="evidence" value="ECO:0007669"/>
    <property type="project" value="InterPro"/>
</dbReference>
<comment type="function">
    <text evidence="7">Sodium-phosphate symporter.</text>
</comment>
<feature type="transmembrane region" description="Helical" evidence="7">
    <location>
        <begin position="231"/>
        <end position="252"/>
    </location>
</feature>
<feature type="transmembrane region" description="Helical" evidence="7">
    <location>
        <begin position="371"/>
        <end position="392"/>
    </location>
</feature>
<evidence type="ECO:0000256" key="2">
    <source>
        <dbReference type="ARBA" id="ARBA00022448"/>
    </source>
</evidence>
<dbReference type="Pfam" id="PF01384">
    <property type="entry name" value="PHO4"/>
    <property type="match status" value="1"/>
</dbReference>
<evidence type="ECO:0000256" key="4">
    <source>
        <dbReference type="ARBA" id="ARBA00022692"/>
    </source>
</evidence>
<comment type="caution">
    <text evidence="8">The sequence shown here is derived from an EMBL/GenBank/DDBJ whole genome shotgun (WGS) entry which is preliminary data.</text>
</comment>
<keyword evidence="2 7" id="KW-0813">Transport</keyword>
<keyword evidence="5 7" id="KW-1133">Transmembrane helix</keyword>
<proteinExistence type="inferred from homology"/>
<dbReference type="KEGG" id="csl:COCSUDRAFT_13548"/>
<organism evidence="8 9">
    <name type="scientific">Coccomyxa subellipsoidea (strain C-169)</name>
    <name type="common">Green microalga</name>
    <dbReference type="NCBI Taxonomy" id="574566"/>
    <lineage>
        <taxon>Eukaryota</taxon>
        <taxon>Viridiplantae</taxon>
        <taxon>Chlorophyta</taxon>
        <taxon>core chlorophytes</taxon>
        <taxon>Trebouxiophyceae</taxon>
        <taxon>Trebouxiophyceae incertae sedis</taxon>
        <taxon>Coccomyxaceae</taxon>
        <taxon>Coccomyxa</taxon>
        <taxon>Coccomyxa subellipsoidea</taxon>
    </lineage>
</organism>
<feature type="transmembrane region" description="Helical" evidence="7">
    <location>
        <begin position="464"/>
        <end position="487"/>
    </location>
</feature>
<gene>
    <name evidence="8" type="ORF">COCSUDRAFT_13548</name>
</gene>
<evidence type="ECO:0000313" key="9">
    <source>
        <dbReference type="Proteomes" id="UP000007264"/>
    </source>
</evidence>
<keyword evidence="3 7" id="KW-0592">Phosphate transport</keyword>
<evidence type="ECO:0000313" key="8">
    <source>
        <dbReference type="EMBL" id="EIE25112.1"/>
    </source>
</evidence>
<evidence type="ECO:0000256" key="7">
    <source>
        <dbReference type="RuleBase" id="RU363058"/>
    </source>
</evidence>
<protein>
    <recommendedName>
        <fullName evidence="7">Phosphate transporter</fullName>
    </recommendedName>
</protein>
<name>I0Z393_COCSC</name>
<evidence type="ECO:0000256" key="6">
    <source>
        <dbReference type="ARBA" id="ARBA00023136"/>
    </source>
</evidence>
<evidence type="ECO:0000256" key="1">
    <source>
        <dbReference type="ARBA" id="ARBA00004141"/>
    </source>
</evidence>
<dbReference type="PANTHER" id="PTHR11101">
    <property type="entry name" value="PHOSPHATE TRANSPORTER"/>
    <property type="match status" value="1"/>
</dbReference>
<feature type="transmembrane region" description="Helical" evidence="7">
    <location>
        <begin position="117"/>
        <end position="140"/>
    </location>
</feature>
<dbReference type="GO" id="GO:0016020">
    <property type="term" value="C:membrane"/>
    <property type="evidence" value="ECO:0007669"/>
    <property type="project" value="UniProtKB-SubCell"/>
</dbReference>
<feature type="transmembrane region" description="Helical" evidence="7">
    <location>
        <begin position="152"/>
        <end position="177"/>
    </location>
</feature>
<sequence length="632" mass="67485">MAALPSALWLVVVGALASWGFGWGTGANDVANAFGTSVGSKTLTLKQAVIIAAIFEFAGALLLGRVSTNTIAGGIASITAFQRQPEVYAYGMCCALGVGTIWLIITSKMGLNVSSTHSIIGGIMGFALVYEGAAGVTWAVRDPGAFPPYKGVVAIILTWFIAPVLTGLVSAVIFLLVRTLVLRRKFAYTISFWLFPLLVLITVFINVFFVFTKGAKKSISADDWSDGKAAWIAFCVAAGLALLTAAIILPLLKRMDIEAGPKPTNGANGSVPVVEVYKELSWAQKASKAAMHGMNVDIHHRLTHDEHLKAIHDRAKIFQPKVEYTFKYLQVFSAICVIFAHGAGEVGYMAGPLATIWDVYQNGALSKSVSPPVWVILIGASGLVVGLATYGYNVTRAMGVQLAKLTPTWGFSAELATSFTIMIAAQYGLPTSSSQCITGTVIGVGLCENINGKGVNWCQFLRQFASWVATLFLVGFGTAAVFAQGVYAPSVVEGRDVITYENRIANLTTNLSKDFNTTLLSYRNASASNALPLLPPAQWEALNKTVTEANTKAKKQVDPKYTQSVTPNAVLDSLYKVLSLYQQNTVFTLGQNTVYNGSAVCNNNDTATIASNTLSACKAPKPLTTAYQTKFP</sequence>
<feature type="transmembrane region" description="Helical" evidence="7">
    <location>
        <begin position="87"/>
        <end position="105"/>
    </location>
</feature>
<dbReference type="GO" id="GO:0035435">
    <property type="term" value="P:phosphate ion transmembrane transport"/>
    <property type="evidence" value="ECO:0007669"/>
    <property type="project" value="TreeGrafter"/>
</dbReference>
<dbReference type="eggNOG" id="KOG2493">
    <property type="taxonomic scope" value="Eukaryota"/>
</dbReference>
<dbReference type="Proteomes" id="UP000007264">
    <property type="component" value="Unassembled WGS sequence"/>
</dbReference>
<evidence type="ECO:0000256" key="3">
    <source>
        <dbReference type="ARBA" id="ARBA00022592"/>
    </source>
</evidence>
<feature type="transmembrane region" description="Helical" evidence="7">
    <location>
        <begin position="328"/>
        <end position="351"/>
    </location>
</feature>
<accession>I0Z393</accession>
<dbReference type="RefSeq" id="XP_005649656.1">
    <property type="nucleotide sequence ID" value="XM_005649599.1"/>
</dbReference>
<dbReference type="InterPro" id="IPR001204">
    <property type="entry name" value="Phos_transporter"/>
</dbReference>
<dbReference type="AlphaFoldDB" id="I0Z393"/>
<dbReference type="STRING" id="574566.I0Z393"/>
<dbReference type="OrthoDB" id="260807at2759"/>